<organism evidence="1 2">
    <name type="scientific">Cordyceps militaris</name>
    <name type="common">Caterpillar fungus</name>
    <name type="synonym">Clavaria militaris</name>
    <dbReference type="NCBI Taxonomy" id="73501"/>
    <lineage>
        <taxon>Eukaryota</taxon>
        <taxon>Fungi</taxon>
        <taxon>Dikarya</taxon>
        <taxon>Ascomycota</taxon>
        <taxon>Pezizomycotina</taxon>
        <taxon>Sordariomycetes</taxon>
        <taxon>Hypocreomycetidae</taxon>
        <taxon>Hypocreales</taxon>
        <taxon>Cordycipitaceae</taxon>
        <taxon>Cordyceps</taxon>
    </lineage>
</organism>
<dbReference type="VEuPathDB" id="FungiDB:CCM_00641"/>
<gene>
    <name evidence="1" type="ORF">A9K55_001498</name>
</gene>
<proteinExistence type="predicted"/>
<evidence type="ECO:0000313" key="1">
    <source>
        <dbReference type="EMBL" id="ATY65656.1"/>
    </source>
</evidence>
<dbReference type="VEuPathDB" id="FungiDB:A9K55_001498"/>
<dbReference type="VEuPathDB" id="FungiDB:CCM_00640"/>
<dbReference type="Proteomes" id="UP000323067">
    <property type="component" value="Chromosome iii"/>
</dbReference>
<evidence type="ECO:0000313" key="2">
    <source>
        <dbReference type="Proteomes" id="UP000323067"/>
    </source>
</evidence>
<name>A0A2H4SRD2_CORMI</name>
<protein>
    <submittedName>
        <fullName evidence="1">Uncharacterized protein</fullName>
    </submittedName>
</protein>
<reference evidence="1 2" key="1">
    <citation type="journal article" date="2017" name="BMC Genomics">
        <title>Chromosome level assembly and secondary metabolite potential of the parasitic fungus Cordyceps militaris.</title>
        <authorList>
            <person name="Kramer G.J."/>
            <person name="Nodwell J.R."/>
        </authorList>
    </citation>
    <scope>NUCLEOTIDE SEQUENCE [LARGE SCALE GENOMIC DNA]</scope>
    <source>
        <strain evidence="1 2">ATCC 34164</strain>
    </source>
</reference>
<dbReference type="AlphaFoldDB" id="A0A2H4SRD2"/>
<sequence length="132" mass="14450">MLHWQDWVEDIGLSMDYEERSFARRMLESTLLATVVMQGGGGAKLQPMSSSPEPHQRDFLRVKQICRFSLGPGASASPSHNKDGHQKNVCQNWQHKEGASGTSILFSRATAGVLHINDSEAEMTGGARLTGP</sequence>
<accession>A0A2H4SRD2</accession>
<dbReference type="EMBL" id="CP023326">
    <property type="protein sequence ID" value="ATY65656.1"/>
    <property type="molecule type" value="Genomic_DNA"/>
</dbReference>